<protein>
    <submittedName>
        <fullName evidence="2">Uncharacterized protein</fullName>
    </submittedName>
</protein>
<name>A0A2Z6P986_TRISU</name>
<proteinExistence type="predicted"/>
<organism evidence="2 3">
    <name type="scientific">Trifolium subterraneum</name>
    <name type="common">Subterranean clover</name>
    <dbReference type="NCBI Taxonomy" id="3900"/>
    <lineage>
        <taxon>Eukaryota</taxon>
        <taxon>Viridiplantae</taxon>
        <taxon>Streptophyta</taxon>
        <taxon>Embryophyta</taxon>
        <taxon>Tracheophyta</taxon>
        <taxon>Spermatophyta</taxon>
        <taxon>Magnoliopsida</taxon>
        <taxon>eudicotyledons</taxon>
        <taxon>Gunneridae</taxon>
        <taxon>Pentapetalae</taxon>
        <taxon>rosids</taxon>
        <taxon>fabids</taxon>
        <taxon>Fabales</taxon>
        <taxon>Fabaceae</taxon>
        <taxon>Papilionoideae</taxon>
        <taxon>50 kb inversion clade</taxon>
        <taxon>NPAAA clade</taxon>
        <taxon>Hologalegina</taxon>
        <taxon>IRL clade</taxon>
        <taxon>Trifolieae</taxon>
        <taxon>Trifolium</taxon>
    </lineage>
</organism>
<feature type="compositionally biased region" description="Polar residues" evidence="1">
    <location>
        <begin position="45"/>
        <end position="62"/>
    </location>
</feature>
<dbReference type="EMBL" id="DF973815">
    <property type="protein sequence ID" value="GAU40589.1"/>
    <property type="molecule type" value="Genomic_DNA"/>
</dbReference>
<evidence type="ECO:0000313" key="2">
    <source>
        <dbReference type="EMBL" id="GAU40589.1"/>
    </source>
</evidence>
<evidence type="ECO:0000313" key="3">
    <source>
        <dbReference type="Proteomes" id="UP000242715"/>
    </source>
</evidence>
<reference evidence="3" key="1">
    <citation type="journal article" date="2017" name="Front. Plant Sci.">
        <title>Climate Clever Clovers: New Paradigm to Reduce the Environmental Footprint of Ruminants by Breeding Low Methanogenic Forages Utilizing Haplotype Variation.</title>
        <authorList>
            <person name="Kaur P."/>
            <person name="Appels R."/>
            <person name="Bayer P.E."/>
            <person name="Keeble-Gagnere G."/>
            <person name="Wang J."/>
            <person name="Hirakawa H."/>
            <person name="Shirasawa K."/>
            <person name="Vercoe P."/>
            <person name="Stefanova K."/>
            <person name="Durmic Z."/>
            <person name="Nichols P."/>
            <person name="Revell C."/>
            <person name="Isobe S.N."/>
            <person name="Edwards D."/>
            <person name="Erskine W."/>
        </authorList>
    </citation>
    <scope>NUCLEOTIDE SEQUENCE [LARGE SCALE GENOMIC DNA]</scope>
    <source>
        <strain evidence="3">cv. Daliak</strain>
    </source>
</reference>
<sequence length="62" mass="6982">MHWTDRDRQSVGPIVTCSLTSTRQEEGPFGKNRTAPLPHEKSDSYKSFNASRQHGATVQSQH</sequence>
<evidence type="ECO:0000256" key="1">
    <source>
        <dbReference type="SAM" id="MobiDB-lite"/>
    </source>
</evidence>
<gene>
    <name evidence="2" type="ORF">TSUD_36060</name>
</gene>
<feature type="region of interest" description="Disordered" evidence="1">
    <location>
        <begin position="1"/>
        <end position="62"/>
    </location>
</feature>
<accession>A0A2Z6P986</accession>
<dbReference type="AlphaFoldDB" id="A0A2Z6P986"/>
<dbReference type="Proteomes" id="UP000242715">
    <property type="component" value="Unassembled WGS sequence"/>
</dbReference>
<keyword evidence="3" id="KW-1185">Reference proteome</keyword>